<protein>
    <recommendedName>
        <fullName evidence="3">FHF complex subunit HOOK-interacting protein C-terminal domain-containing protein</fullName>
    </recommendedName>
</protein>
<dbReference type="Pfam" id="PF19311">
    <property type="entry name" value="KELAA"/>
    <property type="match status" value="1"/>
</dbReference>
<evidence type="ECO:0000256" key="1">
    <source>
        <dbReference type="ARBA" id="ARBA00024336"/>
    </source>
</evidence>
<dbReference type="InterPro" id="IPR045668">
    <property type="entry name" value="FHIP_KELAA_motif"/>
</dbReference>
<dbReference type="Pfam" id="PF10257">
    <property type="entry name" value="RAI16-like"/>
    <property type="match status" value="1"/>
</dbReference>
<comment type="similarity">
    <text evidence="1">Belongs to the FHIP family.</text>
</comment>
<dbReference type="OrthoDB" id="6287422at2759"/>
<accession>A0A7R9BJF7</accession>
<reference evidence="4" key="1">
    <citation type="submission" date="2020-11" db="EMBL/GenBank/DDBJ databases">
        <authorList>
            <person name="Tran Van P."/>
        </authorList>
    </citation>
    <scope>NUCLEOTIDE SEQUENCE</scope>
</reference>
<dbReference type="AlphaFoldDB" id="A0A7R9BJF7"/>
<evidence type="ECO:0000313" key="5">
    <source>
        <dbReference type="Proteomes" id="UP000678499"/>
    </source>
</evidence>
<evidence type="ECO:0000313" key="4">
    <source>
        <dbReference type="EMBL" id="CAD7276461.1"/>
    </source>
</evidence>
<dbReference type="EMBL" id="OA882669">
    <property type="protein sequence ID" value="CAD7276461.1"/>
    <property type="molecule type" value="Genomic_DNA"/>
</dbReference>
<feature type="region of interest" description="Disordered" evidence="2">
    <location>
        <begin position="815"/>
        <end position="835"/>
    </location>
</feature>
<dbReference type="Proteomes" id="UP000678499">
    <property type="component" value="Unassembled WGS sequence"/>
</dbReference>
<dbReference type="PANTHER" id="PTHR21705">
    <property type="entry name" value="RAI16 PROTEIN-RELATED"/>
    <property type="match status" value="1"/>
</dbReference>
<evidence type="ECO:0000259" key="3">
    <source>
        <dbReference type="Pfam" id="PF19314"/>
    </source>
</evidence>
<evidence type="ECO:0000256" key="2">
    <source>
        <dbReference type="SAM" id="MobiDB-lite"/>
    </source>
</evidence>
<dbReference type="PANTHER" id="PTHR21705:SF11">
    <property type="entry name" value="FHIP FAMILY PROTEIN CG3558"/>
    <property type="match status" value="1"/>
</dbReference>
<name>A0A7R9BJF7_9CRUS</name>
<dbReference type="InterPro" id="IPR045669">
    <property type="entry name" value="FHIP_C"/>
</dbReference>
<feature type="domain" description="FHF complex subunit HOOK-interacting protein C-terminal" evidence="3">
    <location>
        <begin position="670"/>
        <end position="761"/>
    </location>
</feature>
<organism evidence="4">
    <name type="scientific">Notodromas monacha</name>
    <dbReference type="NCBI Taxonomy" id="399045"/>
    <lineage>
        <taxon>Eukaryota</taxon>
        <taxon>Metazoa</taxon>
        <taxon>Ecdysozoa</taxon>
        <taxon>Arthropoda</taxon>
        <taxon>Crustacea</taxon>
        <taxon>Oligostraca</taxon>
        <taxon>Ostracoda</taxon>
        <taxon>Podocopa</taxon>
        <taxon>Podocopida</taxon>
        <taxon>Cypridocopina</taxon>
        <taxon>Cypridoidea</taxon>
        <taxon>Cyprididae</taxon>
        <taxon>Notodromas</taxon>
    </lineage>
</organism>
<proteinExistence type="inferred from homology"/>
<dbReference type="Pfam" id="PF19314">
    <property type="entry name" value="DUF5917"/>
    <property type="match status" value="1"/>
</dbReference>
<gene>
    <name evidence="4" type="ORF">NMOB1V02_LOCUS4223</name>
</gene>
<dbReference type="EMBL" id="CAJPEX010000632">
    <property type="protein sequence ID" value="CAG0916613.1"/>
    <property type="molecule type" value="Genomic_DNA"/>
</dbReference>
<feature type="compositionally biased region" description="Polar residues" evidence="2">
    <location>
        <begin position="815"/>
        <end position="830"/>
    </location>
</feature>
<sequence length="922" mass="102279">MLSNPLQRTDSRYPVHLTMSDVVLSVQTWENIDAGIPVDISGDLDSSTCLVSFQQHWNQASDIIRKSWNLPGGVSPDDVSCVINNLEQMASLILVDAQLHKDAPGPIMELLLKENILGTLLEWSLQCEEYAVPLKLEQLKIYELLFSHSHLKLWGHRVLLKPLLELISSCKDPINTEVEKRLVVLLNQLCVSLMQDMELLNLFFSVSPEQDPSRFILFSLLIPFVHRDGSIGQQARDALLLCMALSRKSEKIASYIGKHSSLCPVLATGLSGLYSALPHRLQLPIGDGSSNSWHCLLPDDGDQVPELQVFLESLDFTNAIFQISHPLVQTELLEYIFHGFLVPVMGPALHEIYSEEVVAATAYLDLFLRSVSEPSLVYVFLKFIFTCKYEGCRIIDTIISRLTGCKDRAMALTTLSLLRTLVDLNCEDVMLDMVLKHLLPGSHVMVSQRRGVSRLDARSATRILNFVPRCCRGDHASGGQESKAKLGVYLREARGCIKATMLACRSWRFGYEQCESSAKEKELSSESTLLDSNFKASPIITRTGRTGIDGDVWRKRGDSSWTQKRAKSVPGLNVGVVITTTSEPNTRSLPRSDVDVNEILSEIDAVVSEMNLASPDCEQDGLDVQSFFDSYLLAPWKQDPIDPNEAKTYDSNKPSQLEGFTPVSPLPPDIGPFLNSVFERLECMLENDFRVNLQLTGLVSKLAAFPHPVLRSFLLSDALVCQPSVRSLPQVLASLRQKFDQATAGISNVGDVVKEARRFLRDVAPRSAAVLRGGIDDSSKSATPVSVRQSSFAHKVESRYQSLASKFFRRGNKTRLSTSNDVGKSGQNGSHHPDSGFLEQLPGDCYRYTLVGECPKEKSVSSTPSSTRMGFVGETASRKAPRRVVLAAVLFDEWVHELAALALEHSLATEEFSFFFPTSPTK</sequence>
<dbReference type="InterPro" id="IPR019384">
    <property type="entry name" value="FHIP"/>
</dbReference>
<keyword evidence="5" id="KW-1185">Reference proteome</keyword>